<keyword evidence="2" id="KW-1185">Reference proteome</keyword>
<dbReference type="Proteomes" id="UP000828048">
    <property type="component" value="Chromosome 7"/>
</dbReference>
<proteinExistence type="predicted"/>
<evidence type="ECO:0000313" key="2">
    <source>
        <dbReference type="Proteomes" id="UP000828048"/>
    </source>
</evidence>
<evidence type="ECO:0000313" key="1">
    <source>
        <dbReference type="EMBL" id="KAH7849582.1"/>
    </source>
</evidence>
<reference evidence="1 2" key="1">
    <citation type="journal article" date="2021" name="Hortic Res">
        <title>High-quality reference genome and annotation aids understanding of berry development for evergreen blueberry (Vaccinium darrowii).</title>
        <authorList>
            <person name="Yu J."/>
            <person name="Hulse-Kemp A.M."/>
            <person name="Babiker E."/>
            <person name="Staton M."/>
        </authorList>
    </citation>
    <scope>NUCLEOTIDE SEQUENCE [LARGE SCALE GENOMIC DNA]</scope>
    <source>
        <strain evidence="2">cv. NJ 8807/NJ 8810</strain>
        <tissue evidence="1">Young leaf</tissue>
    </source>
</reference>
<sequence length="90" mass="10302">MDEHKHKKESEGLFWLEKLCEFALKERLSDEATIAHSSQLELLGKVFTKTAEDDTPTEVPDYLCCRITLDIFRDPVITPSGVTYERAVSQ</sequence>
<comment type="caution">
    <text evidence="1">The sequence shown here is derived from an EMBL/GenBank/DDBJ whole genome shotgun (WGS) entry which is preliminary data.</text>
</comment>
<name>A0ACB7Y8G7_9ERIC</name>
<protein>
    <submittedName>
        <fullName evidence="1">Uncharacterized protein</fullName>
    </submittedName>
</protein>
<organism evidence="1 2">
    <name type="scientific">Vaccinium darrowii</name>
    <dbReference type="NCBI Taxonomy" id="229202"/>
    <lineage>
        <taxon>Eukaryota</taxon>
        <taxon>Viridiplantae</taxon>
        <taxon>Streptophyta</taxon>
        <taxon>Embryophyta</taxon>
        <taxon>Tracheophyta</taxon>
        <taxon>Spermatophyta</taxon>
        <taxon>Magnoliopsida</taxon>
        <taxon>eudicotyledons</taxon>
        <taxon>Gunneridae</taxon>
        <taxon>Pentapetalae</taxon>
        <taxon>asterids</taxon>
        <taxon>Ericales</taxon>
        <taxon>Ericaceae</taxon>
        <taxon>Vaccinioideae</taxon>
        <taxon>Vaccinieae</taxon>
        <taxon>Vaccinium</taxon>
    </lineage>
</organism>
<accession>A0ACB7Y8G7</accession>
<gene>
    <name evidence="1" type="ORF">Vadar_019978</name>
</gene>
<dbReference type="EMBL" id="CM037157">
    <property type="protein sequence ID" value="KAH7849582.1"/>
    <property type="molecule type" value="Genomic_DNA"/>
</dbReference>